<reference evidence="8" key="1">
    <citation type="submission" date="2016-10" db="EMBL/GenBank/DDBJ databases">
        <authorList>
            <person name="Varghese N."/>
            <person name="Submissions S."/>
        </authorList>
    </citation>
    <scope>NUCLEOTIDE SEQUENCE [LARGE SCALE GENOMIC DNA]</scope>
    <source>
        <strain evidence="8">CGMCC 1.11014</strain>
    </source>
</reference>
<dbReference type="AlphaFoldDB" id="A0A1I7FGQ3"/>
<evidence type="ECO:0000259" key="6">
    <source>
        <dbReference type="PROSITE" id="PS50931"/>
    </source>
</evidence>
<dbReference type="GO" id="GO:0003700">
    <property type="term" value="F:DNA-binding transcription factor activity"/>
    <property type="evidence" value="ECO:0007669"/>
    <property type="project" value="InterPro"/>
</dbReference>
<protein>
    <submittedName>
        <fullName evidence="7">Transcriptional regulator, LysR family</fullName>
    </submittedName>
</protein>
<dbReference type="Pfam" id="PF03466">
    <property type="entry name" value="LysR_substrate"/>
    <property type="match status" value="1"/>
</dbReference>
<dbReference type="Gene3D" id="3.40.190.290">
    <property type="match status" value="1"/>
</dbReference>
<dbReference type="InterPro" id="IPR036388">
    <property type="entry name" value="WH-like_DNA-bd_sf"/>
</dbReference>
<dbReference type="FunFam" id="3.40.190.290:FF:000001">
    <property type="entry name" value="Transcriptional regulator, LysR family"/>
    <property type="match status" value="1"/>
</dbReference>
<evidence type="ECO:0000256" key="5">
    <source>
        <dbReference type="SAM" id="MobiDB-lite"/>
    </source>
</evidence>
<dbReference type="PROSITE" id="PS50931">
    <property type="entry name" value="HTH_LYSR"/>
    <property type="match status" value="1"/>
</dbReference>
<evidence type="ECO:0000256" key="1">
    <source>
        <dbReference type="ARBA" id="ARBA00009437"/>
    </source>
</evidence>
<dbReference type="SUPFAM" id="SSF46785">
    <property type="entry name" value="Winged helix' DNA-binding domain"/>
    <property type="match status" value="1"/>
</dbReference>
<organism evidence="7 8">
    <name type="scientific">Pseudoduganella namucuonensis</name>
    <dbReference type="NCBI Taxonomy" id="1035707"/>
    <lineage>
        <taxon>Bacteria</taxon>
        <taxon>Pseudomonadati</taxon>
        <taxon>Pseudomonadota</taxon>
        <taxon>Betaproteobacteria</taxon>
        <taxon>Burkholderiales</taxon>
        <taxon>Oxalobacteraceae</taxon>
        <taxon>Telluria group</taxon>
        <taxon>Pseudoduganella</taxon>
    </lineage>
</organism>
<dbReference type="EMBL" id="FPBO01000002">
    <property type="protein sequence ID" value="SFU35359.1"/>
    <property type="molecule type" value="Genomic_DNA"/>
</dbReference>
<gene>
    <name evidence="7" type="ORF">SAMN05216552_100224</name>
</gene>
<keyword evidence="2" id="KW-0805">Transcription regulation</keyword>
<accession>A0A1I7FGQ3</accession>
<dbReference type="InterPro" id="IPR058163">
    <property type="entry name" value="LysR-type_TF_proteobact-type"/>
</dbReference>
<sequence length="334" mass="36427">MNNITNHWFAIDMDKLRSMEVFVAAVDAGSFTAAAARFRMSPVMVGKHIAQLESTLGARLLARTTRRQGLTEIGQQYVEQCRAILAQIVAAETGAEAMRAGPRGRLKITAPVSFGSEWVGPAMTDYLTLHPEVSLDLNLNDRMVDLVDEGYDAAIRIGDLEDSSMVARALFPYAMVICASPDYLARRGTPRTPADLAGHECLDFMHWPHSVRWRLRGAQGVNGVPPSRFRANNGQALRMAALRGFGIVMQAEVLLAQDIAAGRLAPILAEHLPAARPMHLVYPRDRQATPKLTTFVDFMLERFGPAARLPWAGEPSPIWGHGGGAEPPNGAQLA</sequence>
<name>A0A1I7FGQ3_9BURK</name>
<evidence type="ECO:0000313" key="7">
    <source>
        <dbReference type="EMBL" id="SFU35359.1"/>
    </source>
</evidence>
<dbReference type="Pfam" id="PF00126">
    <property type="entry name" value="HTH_1"/>
    <property type="match status" value="1"/>
</dbReference>
<proteinExistence type="inferred from homology"/>
<keyword evidence="8" id="KW-1185">Reference proteome</keyword>
<dbReference type="GO" id="GO:0043565">
    <property type="term" value="F:sequence-specific DNA binding"/>
    <property type="evidence" value="ECO:0007669"/>
    <property type="project" value="TreeGrafter"/>
</dbReference>
<dbReference type="SUPFAM" id="SSF53850">
    <property type="entry name" value="Periplasmic binding protein-like II"/>
    <property type="match status" value="1"/>
</dbReference>
<dbReference type="PANTHER" id="PTHR30537:SF5">
    <property type="entry name" value="HTH-TYPE TRANSCRIPTIONAL ACTIVATOR TTDR-RELATED"/>
    <property type="match status" value="1"/>
</dbReference>
<dbReference type="PANTHER" id="PTHR30537">
    <property type="entry name" value="HTH-TYPE TRANSCRIPTIONAL REGULATOR"/>
    <property type="match status" value="1"/>
</dbReference>
<keyword evidence="4" id="KW-0804">Transcription</keyword>
<dbReference type="Proteomes" id="UP000199391">
    <property type="component" value="Unassembled WGS sequence"/>
</dbReference>
<dbReference type="InterPro" id="IPR036390">
    <property type="entry name" value="WH_DNA-bd_sf"/>
</dbReference>
<comment type="similarity">
    <text evidence="1">Belongs to the LysR transcriptional regulatory family.</text>
</comment>
<evidence type="ECO:0000256" key="2">
    <source>
        <dbReference type="ARBA" id="ARBA00023015"/>
    </source>
</evidence>
<dbReference type="FunFam" id="1.10.10.10:FF:000001">
    <property type="entry name" value="LysR family transcriptional regulator"/>
    <property type="match status" value="1"/>
</dbReference>
<evidence type="ECO:0000256" key="3">
    <source>
        <dbReference type="ARBA" id="ARBA00023125"/>
    </source>
</evidence>
<dbReference type="Gene3D" id="1.10.10.10">
    <property type="entry name" value="Winged helix-like DNA-binding domain superfamily/Winged helix DNA-binding domain"/>
    <property type="match status" value="1"/>
</dbReference>
<evidence type="ECO:0000313" key="8">
    <source>
        <dbReference type="Proteomes" id="UP000199391"/>
    </source>
</evidence>
<evidence type="ECO:0000256" key="4">
    <source>
        <dbReference type="ARBA" id="ARBA00023163"/>
    </source>
</evidence>
<dbReference type="InterPro" id="IPR005119">
    <property type="entry name" value="LysR_subst-bd"/>
</dbReference>
<dbReference type="CDD" id="cd08477">
    <property type="entry name" value="PBP2_CrgA_like_8"/>
    <property type="match status" value="1"/>
</dbReference>
<keyword evidence="3" id="KW-0238">DNA-binding</keyword>
<dbReference type="InterPro" id="IPR000847">
    <property type="entry name" value="LysR_HTH_N"/>
</dbReference>
<dbReference type="STRING" id="1035707.SAMN05216552_100224"/>
<feature type="region of interest" description="Disordered" evidence="5">
    <location>
        <begin position="314"/>
        <end position="334"/>
    </location>
</feature>
<feature type="domain" description="HTH lysR-type" evidence="6">
    <location>
        <begin position="14"/>
        <end position="71"/>
    </location>
</feature>
<dbReference type="GO" id="GO:0006351">
    <property type="term" value="P:DNA-templated transcription"/>
    <property type="evidence" value="ECO:0007669"/>
    <property type="project" value="TreeGrafter"/>
</dbReference>